<keyword evidence="6 10" id="KW-0472">Membrane</keyword>
<keyword evidence="10" id="KW-1133">Transmembrane helix</keyword>
<dbReference type="PANTHER" id="PTHR10555">
    <property type="entry name" value="SORTING NEXIN"/>
    <property type="match status" value="1"/>
</dbReference>
<evidence type="ECO:0000256" key="5">
    <source>
        <dbReference type="ARBA" id="ARBA00022753"/>
    </source>
</evidence>
<evidence type="ECO:0000256" key="2">
    <source>
        <dbReference type="ARBA" id="ARBA00004177"/>
    </source>
</evidence>
<accession>A0A8I2YM08</accession>
<keyword evidence="13" id="KW-1185">Reference proteome</keyword>
<dbReference type="AlphaFoldDB" id="A0A8I2YM08"/>
<dbReference type="PANTHER" id="PTHR10555:SF170">
    <property type="entry name" value="FI18122P1"/>
    <property type="match status" value="1"/>
</dbReference>
<organism evidence="12 13">
    <name type="scientific">Boletus reticuloceps</name>
    <dbReference type="NCBI Taxonomy" id="495285"/>
    <lineage>
        <taxon>Eukaryota</taxon>
        <taxon>Fungi</taxon>
        <taxon>Dikarya</taxon>
        <taxon>Basidiomycota</taxon>
        <taxon>Agaricomycotina</taxon>
        <taxon>Agaricomycetes</taxon>
        <taxon>Agaricomycetidae</taxon>
        <taxon>Boletales</taxon>
        <taxon>Boletineae</taxon>
        <taxon>Boletaceae</taxon>
        <taxon>Boletoideae</taxon>
        <taxon>Boletus</taxon>
    </lineage>
</organism>
<keyword evidence="5" id="KW-0967">Endosome</keyword>
<dbReference type="InterPro" id="IPR036871">
    <property type="entry name" value="PX_dom_sf"/>
</dbReference>
<dbReference type="Pfam" id="PF00787">
    <property type="entry name" value="PX"/>
    <property type="match status" value="1"/>
</dbReference>
<dbReference type="GO" id="GO:0010008">
    <property type="term" value="C:endosome membrane"/>
    <property type="evidence" value="ECO:0007669"/>
    <property type="project" value="UniProtKB-SubCell"/>
</dbReference>
<gene>
    <name evidence="12" type="ORF">JVT61DRAFT_3982</name>
</gene>
<dbReference type="EMBL" id="JAGFBS010000017">
    <property type="protein sequence ID" value="KAG6374620.1"/>
    <property type="molecule type" value="Genomic_DNA"/>
</dbReference>
<feature type="transmembrane region" description="Helical" evidence="10">
    <location>
        <begin position="169"/>
        <end position="188"/>
    </location>
</feature>
<reference evidence="12" key="1">
    <citation type="submission" date="2021-03" db="EMBL/GenBank/DDBJ databases">
        <title>Evolutionary innovations through gain and loss of genes in the ectomycorrhizal Boletales.</title>
        <authorList>
            <person name="Wu G."/>
            <person name="Miyauchi S."/>
            <person name="Morin E."/>
            <person name="Yang Z.-L."/>
            <person name="Xu J."/>
            <person name="Martin F.M."/>
        </authorList>
    </citation>
    <scope>NUCLEOTIDE SEQUENCE</scope>
    <source>
        <strain evidence="12">BR01</strain>
    </source>
</reference>
<evidence type="ECO:0000313" key="13">
    <source>
        <dbReference type="Proteomes" id="UP000683000"/>
    </source>
</evidence>
<comment type="similarity">
    <text evidence="3">Belongs to the YPT35 family.</text>
</comment>
<sequence>MALTESSSSVPSSSSHHPFQNATGLLVVIPDKIDVEEESRFYDELCDELDGRSLHQSQGAPSVFSHDIWLGDSSGESQAFARGVQISGWTHVGDKLGGAYVVYDCVIRTKESTTIHAHKRYSAFVQLYQALRRSLPPHQQHFIPPLPPKSPLSRYRPAFLDHRRRQLQYWLSAVLLHPEIGAVSGGQVVGHGLMMDAECLPALSPFLLLFYGSEWTADFAVFFVVVLYRNM</sequence>
<evidence type="ECO:0000256" key="10">
    <source>
        <dbReference type="SAM" id="Phobius"/>
    </source>
</evidence>
<evidence type="ECO:0000259" key="11">
    <source>
        <dbReference type="PROSITE" id="PS50195"/>
    </source>
</evidence>
<name>A0A8I2YM08_9AGAM</name>
<dbReference type="OrthoDB" id="10254720at2759"/>
<dbReference type="GO" id="GO:0005774">
    <property type="term" value="C:vacuolar membrane"/>
    <property type="evidence" value="ECO:0007669"/>
    <property type="project" value="UniProtKB-SubCell"/>
</dbReference>
<comment type="subcellular location">
    <subcellularLocation>
        <location evidence="2">Endosome</location>
    </subcellularLocation>
    <subcellularLocation>
        <location evidence="1">Vacuole membrane</location>
        <topology evidence="1">Peripheral membrane protein</topology>
    </subcellularLocation>
</comment>
<dbReference type="CDD" id="cd07280">
    <property type="entry name" value="PX_YPT35"/>
    <property type="match status" value="1"/>
</dbReference>
<evidence type="ECO:0000256" key="1">
    <source>
        <dbReference type="ARBA" id="ARBA00004148"/>
    </source>
</evidence>
<evidence type="ECO:0000256" key="4">
    <source>
        <dbReference type="ARBA" id="ARBA00022554"/>
    </source>
</evidence>
<dbReference type="InterPro" id="IPR037917">
    <property type="entry name" value="Ypt35_PX"/>
</dbReference>
<proteinExistence type="inferred from homology"/>
<dbReference type="SUPFAM" id="SSF64268">
    <property type="entry name" value="PX domain"/>
    <property type="match status" value="1"/>
</dbReference>
<comment type="function">
    <text evidence="7">Recruits the lipid transfer protein VPS13 to endosomal and vacuolar membranes.</text>
</comment>
<dbReference type="GO" id="GO:0032266">
    <property type="term" value="F:phosphatidylinositol-3-phosphate binding"/>
    <property type="evidence" value="ECO:0007669"/>
    <property type="project" value="InterPro"/>
</dbReference>
<evidence type="ECO:0000256" key="8">
    <source>
        <dbReference type="ARBA" id="ARBA00033774"/>
    </source>
</evidence>
<evidence type="ECO:0000256" key="7">
    <source>
        <dbReference type="ARBA" id="ARBA00033728"/>
    </source>
</evidence>
<dbReference type="Gene3D" id="3.30.1520.10">
    <property type="entry name" value="Phox-like domain"/>
    <property type="match status" value="1"/>
</dbReference>
<keyword evidence="4" id="KW-0926">Vacuole</keyword>
<evidence type="ECO:0000313" key="12">
    <source>
        <dbReference type="EMBL" id="KAG6374620.1"/>
    </source>
</evidence>
<protein>
    <recommendedName>
        <fullName evidence="8">Endosomal/vacuolar adapter protein YPT35</fullName>
    </recommendedName>
    <alternativeName>
        <fullName evidence="9">PX domain-containing protein YPT35</fullName>
    </alternativeName>
</protein>
<evidence type="ECO:0000256" key="6">
    <source>
        <dbReference type="ARBA" id="ARBA00023136"/>
    </source>
</evidence>
<comment type="caution">
    <text evidence="12">The sequence shown here is derived from an EMBL/GenBank/DDBJ whole genome shotgun (WGS) entry which is preliminary data.</text>
</comment>
<feature type="domain" description="PX" evidence="11">
    <location>
        <begin position="81"/>
        <end position="217"/>
    </location>
</feature>
<dbReference type="InterPro" id="IPR001683">
    <property type="entry name" value="PX_dom"/>
</dbReference>
<keyword evidence="10" id="KW-0812">Transmembrane</keyword>
<evidence type="ECO:0000256" key="3">
    <source>
        <dbReference type="ARBA" id="ARBA00007426"/>
    </source>
</evidence>
<dbReference type="Proteomes" id="UP000683000">
    <property type="component" value="Unassembled WGS sequence"/>
</dbReference>
<evidence type="ECO:0000256" key="9">
    <source>
        <dbReference type="ARBA" id="ARBA00033785"/>
    </source>
</evidence>
<feature type="transmembrane region" description="Helical" evidence="10">
    <location>
        <begin position="208"/>
        <end position="228"/>
    </location>
</feature>
<dbReference type="SMART" id="SM00312">
    <property type="entry name" value="PX"/>
    <property type="match status" value="1"/>
</dbReference>
<dbReference type="PROSITE" id="PS50195">
    <property type="entry name" value="PX"/>
    <property type="match status" value="1"/>
</dbReference>